<dbReference type="Pfam" id="PF00534">
    <property type="entry name" value="Glycos_transf_1"/>
    <property type="match status" value="1"/>
</dbReference>
<dbReference type="RefSeq" id="WP_013843619.1">
    <property type="nucleotide sequence ID" value="NC_015589.1"/>
</dbReference>
<feature type="domain" description="Glycosyl transferase family 1" evidence="1">
    <location>
        <begin position="190"/>
        <end position="335"/>
    </location>
</feature>
<dbReference type="PANTHER" id="PTHR45947">
    <property type="entry name" value="SULFOQUINOVOSYL TRANSFERASE SQD2"/>
    <property type="match status" value="1"/>
</dbReference>
<evidence type="ECO:0000259" key="1">
    <source>
        <dbReference type="Pfam" id="PF00534"/>
    </source>
</evidence>
<dbReference type="eggNOG" id="COG0438">
    <property type="taxonomic scope" value="Bacteria"/>
</dbReference>
<dbReference type="InterPro" id="IPR001296">
    <property type="entry name" value="Glyco_trans_1"/>
</dbReference>
<dbReference type="Pfam" id="PF13439">
    <property type="entry name" value="Glyco_transf_4"/>
    <property type="match status" value="1"/>
</dbReference>
<reference evidence="4" key="1">
    <citation type="submission" date="2011-05" db="EMBL/GenBank/DDBJ databases">
        <title>Complete sequence of Desulfotomaculum ruminis DSM 2154.</title>
        <authorList>
            <person name="Lucas S."/>
            <person name="Copeland A."/>
            <person name="Lapidus A."/>
            <person name="Cheng J.-F."/>
            <person name="Goodwin L."/>
            <person name="Pitluck S."/>
            <person name="Lu M."/>
            <person name="Detter J.C."/>
            <person name="Han C."/>
            <person name="Tapia R."/>
            <person name="Land M."/>
            <person name="Hauser L."/>
            <person name="Kyrpides N."/>
            <person name="Ivanova N."/>
            <person name="Mikhailova N."/>
            <person name="Pagani I."/>
            <person name="Stams A.J.M."/>
            <person name="Plugge C.M."/>
            <person name="Muyzer G."/>
            <person name="Kuever J."/>
            <person name="Parshina S.N."/>
            <person name="Ivanova A.E."/>
            <person name="Nazina T.N."/>
            <person name="Brambilla E."/>
            <person name="Spring S."/>
            <person name="Klenk H.-P."/>
            <person name="Woyke T."/>
        </authorList>
    </citation>
    <scope>NUCLEOTIDE SEQUENCE [LARGE SCALE GENOMIC DNA]</scope>
    <source>
        <strain evidence="4">ATCC 23193 / DSM 2154 / NCIB 8452 / DL</strain>
    </source>
</reference>
<dbReference type="EMBL" id="CP002780">
    <property type="protein sequence ID" value="AEG61873.1"/>
    <property type="molecule type" value="Genomic_DNA"/>
</dbReference>
<keyword evidence="4" id="KW-1185">Reference proteome</keyword>
<evidence type="ECO:0000313" key="3">
    <source>
        <dbReference type="EMBL" id="AEG61873.1"/>
    </source>
</evidence>
<dbReference type="GO" id="GO:0016757">
    <property type="term" value="F:glycosyltransferase activity"/>
    <property type="evidence" value="ECO:0007669"/>
    <property type="project" value="InterPro"/>
</dbReference>
<feature type="domain" description="Glycosyltransferase subfamily 4-like N-terminal" evidence="2">
    <location>
        <begin position="14"/>
        <end position="187"/>
    </location>
</feature>
<keyword evidence="3" id="KW-0808">Transferase</keyword>
<organism evidence="3 4">
    <name type="scientific">Desulforamulus ruminis (strain ATCC 23193 / DSM 2154 / NCIMB 8452 / DL)</name>
    <name type="common">Desulfotomaculum ruminis</name>
    <dbReference type="NCBI Taxonomy" id="696281"/>
    <lineage>
        <taxon>Bacteria</taxon>
        <taxon>Bacillati</taxon>
        <taxon>Bacillota</taxon>
        <taxon>Clostridia</taxon>
        <taxon>Eubacteriales</taxon>
        <taxon>Peptococcaceae</taxon>
        <taxon>Desulforamulus</taxon>
    </lineage>
</organism>
<dbReference type="OrthoDB" id="9801609at2"/>
<dbReference type="AlphaFoldDB" id="F6DP44"/>
<accession>F6DP44</accession>
<dbReference type="HOGENOM" id="CLU_041001_0_0_9"/>
<dbReference type="Gene3D" id="3.40.50.2000">
    <property type="entry name" value="Glycogen Phosphorylase B"/>
    <property type="match status" value="2"/>
</dbReference>
<proteinExistence type="predicted"/>
<dbReference type="PANTHER" id="PTHR45947:SF3">
    <property type="entry name" value="SULFOQUINOVOSYL TRANSFERASE SQD2"/>
    <property type="match status" value="1"/>
</dbReference>
<evidence type="ECO:0000259" key="2">
    <source>
        <dbReference type="Pfam" id="PF13439"/>
    </source>
</evidence>
<dbReference type="SUPFAM" id="SSF53756">
    <property type="entry name" value="UDP-Glycosyltransferase/glycogen phosphorylase"/>
    <property type="match status" value="1"/>
</dbReference>
<sequence>MKVALVHDWLTNFGGAERLIEIFHRLFPEAPIYTVLYDQTHLPESFKAMDIRTSFLQKVPFAKKKHQWFLQFMPLAVEQFDLSEYDLVLSSSTSCAKGIITRVGTCHISYCNTPMRYAWDFYHEYTEKKGLLLRSYVAWQMNHIRQWDRLTADRVDYFIANSQNVARRIQKHYRRDCHVIHPPVDTKFYHPAGNERNYFLCAGRLVGYKRIDLAVQAFSQLKLPLWVAGDGAEYKNLKKLAGSTIKFLGKVPDDELRSLYQRCRAFVFPGEEDFGIMPLEAQACGRPVIAFGRGGALETVVEGITGIFFEEQSADSLIKTVERFLQSETNFRPEIITAHTKNFEEERFESKILEFVTKKYLEYKSDSNSALSKGAV</sequence>
<dbReference type="KEGG" id="dru:Desru_3673"/>
<dbReference type="STRING" id="696281.Desru_3673"/>
<dbReference type="InterPro" id="IPR028098">
    <property type="entry name" value="Glyco_trans_4-like_N"/>
</dbReference>
<reference evidence="3 4" key="2">
    <citation type="journal article" date="2012" name="Stand. Genomic Sci.">
        <title>Complete genome sequence of the sulfate-reducing firmicute Desulfotomaculum ruminis type strain (DL(T)).</title>
        <authorList>
            <person name="Spring S."/>
            <person name="Visser M."/>
            <person name="Lu M."/>
            <person name="Copeland A."/>
            <person name="Lapidus A."/>
            <person name="Lucas S."/>
            <person name="Cheng J.F."/>
            <person name="Han C."/>
            <person name="Tapia R."/>
            <person name="Goodwin L.A."/>
            <person name="Pitluck S."/>
            <person name="Ivanova N."/>
            <person name="Land M."/>
            <person name="Hauser L."/>
            <person name="Larimer F."/>
            <person name="Rohde M."/>
            <person name="Goker M."/>
            <person name="Detter J.C."/>
            <person name="Kyrpides N.C."/>
            <person name="Woyke T."/>
            <person name="Schaap P.J."/>
            <person name="Plugge C.M."/>
            <person name="Muyzer G."/>
            <person name="Kuever J."/>
            <person name="Pereira I.A."/>
            <person name="Parshina S.N."/>
            <person name="Bernier-Latmani R."/>
            <person name="Stams A.J."/>
            <person name="Klenk H.P."/>
        </authorList>
    </citation>
    <scope>NUCLEOTIDE SEQUENCE [LARGE SCALE GENOMIC DNA]</scope>
    <source>
        <strain evidence="4">ATCC 23193 / DSM 2154 / NCIB 8452 / DL</strain>
    </source>
</reference>
<dbReference type="InterPro" id="IPR050194">
    <property type="entry name" value="Glycosyltransferase_grp1"/>
</dbReference>
<dbReference type="Proteomes" id="UP000009234">
    <property type="component" value="Chromosome"/>
</dbReference>
<name>F6DP44_DESRL</name>
<evidence type="ECO:0000313" key="4">
    <source>
        <dbReference type="Proteomes" id="UP000009234"/>
    </source>
</evidence>
<protein>
    <submittedName>
        <fullName evidence="3">Glycosyl transferase group 1</fullName>
    </submittedName>
</protein>
<gene>
    <name evidence="3" type="ordered locus">Desru_3673</name>
</gene>